<dbReference type="PROSITE" id="PS50893">
    <property type="entry name" value="ABC_TRANSPORTER_2"/>
    <property type="match status" value="1"/>
</dbReference>
<dbReference type="GO" id="GO:0043190">
    <property type="term" value="C:ATP-binding cassette (ABC) transporter complex"/>
    <property type="evidence" value="ECO:0007669"/>
    <property type="project" value="TreeGrafter"/>
</dbReference>
<keyword evidence="3" id="KW-0547">Nucleotide-binding</keyword>
<evidence type="ECO:0000313" key="7">
    <source>
        <dbReference type="Proteomes" id="UP000321798"/>
    </source>
</evidence>
<dbReference type="AlphaFoldDB" id="A0A512PH48"/>
<dbReference type="CDD" id="cd03225">
    <property type="entry name" value="ABC_cobalt_CbiO_domain1"/>
    <property type="match status" value="1"/>
</dbReference>
<dbReference type="PROSITE" id="PS00211">
    <property type="entry name" value="ABC_TRANSPORTER_1"/>
    <property type="match status" value="1"/>
</dbReference>
<evidence type="ECO:0000256" key="3">
    <source>
        <dbReference type="ARBA" id="ARBA00022741"/>
    </source>
</evidence>
<dbReference type="Pfam" id="PF00005">
    <property type="entry name" value="ABC_tran"/>
    <property type="match status" value="1"/>
</dbReference>
<dbReference type="RefSeq" id="WP_146954320.1">
    <property type="nucleotide sequence ID" value="NZ_BAABBJ010000016.1"/>
</dbReference>
<protein>
    <submittedName>
        <fullName evidence="6">Cobalt ABC transporter ATP-binding protein</fullName>
    </submittedName>
</protein>
<dbReference type="InterPro" id="IPR003439">
    <property type="entry name" value="ABC_transporter-like_ATP-bd"/>
</dbReference>
<dbReference type="SMART" id="SM00382">
    <property type="entry name" value="AAA"/>
    <property type="match status" value="1"/>
</dbReference>
<evidence type="ECO:0000313" key="6">
    <source>
        <dbReference type="EMBL" id="GEP70538.1"/>
    </source>
</evidence>
<accession>A0A512PH48</accession>
<dbReference type="InterPro" id="IPR050095">
    <property type="entry name" value="ECF_ABC_transporter_ATP-bd"/>
</dbReference>
<evidence type="ECO:0000256" key="4">
    <source>
        <dbReference type="ARBA" id="ARBA00022840"/>
    </source>
</evidence>
<dbReference type="GO" id="GO:0005524">
    <property type="term" value="F:ATP binding"/>
    <property type="evidence" value="ECO:0007669"/>
    <property type="project" value="UniProtKB-KW"/>
</dbReference>
<dbReference type="InterPro" id="IPR003593">
    <property type="entry name" value="AAA+_ATPase"/>
</dbReference>
<dbReference type="InterPro" id="IPR017871">
    <property type="entry name" value="ABC_transporter-like_CS"/>
</dbReference>
<dbReference type="PANTHER" id="PTHR43553">
    <property type="entry name" value="HEAVY METAL TRANSPORTER"/>
    <property type="match status" value="1"/>
</dbReference>
<organism evidence="6 7">
    <name type="scientific">Cellulomonas soli</name>
    <dbReference type="NCBI Taxonomy" id="931535"/>
    <lineage>
        <taxon>Bacteria</taxon>
        <taxon>Bacillati</taxon>
        <taxon>Actinomycetota</taxon>
        <taxon>Actinomycetes</taxon>
        <taxon>Micrococcales</taxon>
        <taxon>Cellulomonadaceae</taxon>
        <taxon>Cellulomonas</taxon>
    </lineage>
</organism>
<dbReference type="EMBL" id="BKAL01000014">
    <property type="protein sequence ID" value="GEP70538.1"/>
    <property type="molecule type" value="Genomic_DNA"/>
</dbReference>
<dbReference type="OrthoDB" id="9806471at2"/>
<keyword evidence="2" id="KW-0813">Transport</keyword>
<name>A0A512PH48_9CELL</name>
<dbReference type="PANTHER" id="PTHR43553:SF24">
    <property type="entry name" value="ENERGY-COUPLING FACTOR TRANSPORTER ATP-BINDING PROTEIN ECFA1"/>
    <property type="match status" value="1"/>
</dbReference>
<dbReference type="InterPro" id="IPR015856">
    <property type="entry name" value="ABC_transpr_CbiO/EcfA_su"/>
</dbReference>
<comment type="similarity">
    <text evidence="1">Belongs to the ABC transporter superfamily.</text>
</comment>
<keyword evidence="7" id="KW-1185">Reference proteome</keyword>
<dbReference type="InterPro" id="IPR027417">
    <property type="entry name" value="P-loop_NTPase"/>
</dbReference>
<dbReference type="Gene3D" id="3.40.50.300">
    <property type="entry name" value="P-loop containing nucleotide triphosphate hydrolases"/>
    <property type="match status" value="1"/>
</dbReference>
<comment type="caution">
    <text evidence="6">The sequence shown here is derived from an EMBL/GenBank/DDBJ whole genome shotgun (WGS) entry which is preliminary data.</text>
</comment>
<sequence length="243" mass="25961">MIELRDVLVTAYTPDPSGGGDRVVRLLGPLSLTLAERRVAVVGANGSGKSTLARLLNGLVLPSSGTVTVDGLDTATDGAAVRRRVGFVFTDPDAQIVMPTPVEDVALSLRRLRLDDDARESRAREVLARFGLADRAQVPVHALSGGQRQLLALAAVLATDPDVLVCDEPTTLLDLRWRRHVDDLLDGLDQQVVLVTHDLEAAARADRLLVVDDGTIVHDGDPADGLARYRTLMSTDSPAGGRR</sequence>
<reference evidence="6 7" key="1">
    <citation type="submission" date="2019-07" db="EMBL/GenBank/DDBJ databases">
        <title>Whole genome shotgun sequence of Cellulomonas soli NBRC 109434.</title>
        <authorList>
            <person name="Hosoyama A."/>
            <person name="Uohara A."/>
            <person name="Ohji S."/>
            <person name="Ichikawa N."/>
        </authorList>
    </citation>
    <scope>NUCLEOTIDE SEQUENCE [LARGE SCALE GENOMIC DNA]</scope>
    <source>
        <strain evidence="6 7">NBRC 109434</strain>
    </source>
</reference>
<evidence type="ECO:0000256" key="1">
    <source>
        <dbReference type="ARBA" id="ARBA00005417"/>
    </source>
</evidence>
<evidence type="ECO:0000259" key="5">
    <source>
        <dbReference type="PROSITE" id="PS50893"/>
    </source>
</evidence>
<proteinExistence type="inferred from homology"/>
<dbReference type="GO" id="GO:0016887">
    <property type="term" value="F:ATP hydrolysis activity"/>
    <property type="evidence" value="ECO:0007669"/>
    <property type="project" value="InterPro"/>
</dbReference>
<feature type="domain" description="ABC transporter" evidence="5">
    <location>
        <begin position="2"/>
        <end position="238"/>
    </location>
</feature>
<gene>
    <name evidence="6" type="ORF">CSO01_32530</name>
</gene>
<dbReference type="GO" id="GO:0042626">
    <property type="term" value="F:ATPase-coupled transmembrane transporter activity"/>
    <property type="evidence" value="ECO:0007669"/>
    <property type="project" value="TreeGrafter"/>
</dbReference>
<dbReference type="SUPFAM" id="SSF52540">
    <property type="entry name" value="P-loop containing nucleoside triphosphate hydrolases"/>
    <property type="match status" value="1"/>
</dbReference>
<evidence type="ECO:0000256" key="2">
    <source>
        <dbReference type="ARBA" id="ARBA00022448"/>
    </source>
</evidence>
<dbReference type="Proteomes" id="UP000321798">
    <property type="component" value="Unassembled WGS sequence"/>
</dbReference>
<keyword evidence="4 6" id="KW-0067">ATP-binding</keyword>